<dbReference type="SUPFAM" id="SSF49879">
    <property type="entry name" value="SMAD/FHA domain"/>
    <property type="match status" value="1"/>
</dbReference>
<feature type="region of interest" description="Disordered" evidence="1">
    <location>
        <begin position="103"/>
        <end position="150"/>
    </location>
</feature>
<dbReference type="WBParaSite" id="PSU_v2.g16557.t1">
    <property type="protein sequence ID" value="PSU_v2.g16557.t1"/>
    <property type="gene ID" value="PSU_v2.g16557"/>
</dbReference>
<reference evidence="3" key="1">
    <citation type="submission" date="2022-11" db="UniProtKB">
        <authorList>
            <consortium name="WormBaseParasite"/>
        </authorList>
    </citation>
    <scope>IDENTIFICATION</scope>
</reference>
<sequence length="242" mass="27237">MPSDFLNDHSNFNLSGTIQELEGSADLFEVEIRFYKLNQHVEIINSEDTDVFIEIAFYGKNQFHSVVTLSEKFLSQKEDEIVDTIDVIEDMEANEDFDKEMIIENETKTRDNDAEAHEDSDEKITIENGTKARDNDSEDSEDSGEEMTFENGTNDQLLDFKLVSTDGTVFNLSVAHSNIVGRGGDIDVDLICSRRSVAINLTENGWEAGKIGICRARINQIPLAHGQRHLLKIGDTLVLSKF</sequence>
<evidence type="ECO:0000256" key="1">
    <source>
        <dbReference type="SAM" id="MobiDB-lite"/>
    </source>
</evidence>
<proteinExistence type="predicted"/>
<feature type="compositionally biased region" description="Basic and acidic residues" evidence="1">
    <location>
        <begin position="103"/>
        <end position="135"/>
    </location>
</feature>
<evidence type="ECO:0000313" key="2">
    <source>
        <dbReference type="Proteomes" id="UP000887577"/>
    </source>
</evidence>
<keyword evidence="2" id="KW-1185">Reference proteome</keyword>
<feature type="compositionally biased region" description="Acidic residues" evidence="1">
    <location>
        <begin position="136"/>
        <end position="148"/>
    </location>
</feature>
<dbReference type="Proteomes" id="UP000887577">
    <property type="component" value="Unplaced"/>
</dbReference>
<protein>
    <submittedName>
        <fullName evidence="3">FHA domain-containing protein</fullName>
    </submittedName>
</protein>
<evidence type="ECO:0000313" key="3">
    <source>
        <dbReference type="WBParaSite" id="PSU_v2.g16557.t1"/>
    </source>
</evidence>
<name>A0A914Y8N6_9BILA</name>
<organism evidence="2 3">
    <name type="scientific">Panagrolaimus superbus</name>
    <dbReference type="NCBI Taxonomy" id="310955"/>
    <lineage>
        <taxon>Eukaryota</taxon>
        <taxon>Metazoa</taxon>
        <taxon>Ecdysozoa</taxon>
        <taxon>Nematoda</taxon>
        <taxon>Chromadorea</taxon>
        <taxon>Rhabditida</taxon>
        <taxon>Tylenchina</taxon>
        <taxon>Panagrolaimomorpha</taxon>
        <taxon>Panagrolaimoidea</taxon>
        <taxon>Panagrolaimidae</taxon>
        <taxon>Panagrolaimus</taxon>
    </lineage>
</organism>
<dbReference type="InterPro" id="IPR008984">
    <property type="entry name" value="SMAD_FHA_dom_sf"/>
</dbReference>
<dbReference type="AlphaFoldDB" id="A0A914Y8N6"/>
<accession>A0A914Y8N6</accession>